<feature type="signal peptide" evidence="2">
    <location>
        <begin position="1"/>
        <end position="26"/>
    </location>
</feature>
<feature type="coiled-coil region" evidence="1">
    <location>
        <begin position="188"/>
        <end position="225"/>
    </location>
</feature>
<dbReference type="RefSeq" id="WP_012679913.1">
    <property type="nucleotide sequence ID" value="NC_012471.1"/>
</dbReference>
<evidence type="ECO:0000256" key="2">
    <source>
        <dbReference type="SAM" id="SignalP"/>
    </source>
</evidence>
<name>C0MBV8_STRE4</name>
<keyword evidence="1" id="KW-0175">Coiled coil</keyword>
<protein>
    <submittedName>
        <fullName evidence="3">Putative exported protein</fullName>
    </submittedName>
</protein>
<proteinExistence type="predicted"/>
<evidence type="ECO:0000256" key="1">
    <source>
        <dbReference type="SAM" id="Coils"/>
    </source>
</evidence>
<sequence length="266" mass="31214" precursor="true">MKKKLVMSLIVNLPLLSLICFNEVSANSDYENSPVLGQGYYGYDDYTEAPQIGDQKVIGFRRDWENARDFGVKPIKNNDKEIVVKTSPGSLIRIFKVEEDDKETELVQVQKKSNGDLTNNRYYPIAKWDGKIVFSLESARTQKTNSKEETYVPYNKIASNGDKFRVHITSDGFVLGSEIWIVGESKPQDIIEQEQKKAQKELEEQKKQENLRQQIKKEREHSQKRVVENIYLKEIRENAHKSWHKRLNEKIQEQWSKFTVFLNKYY</sequence>
<dbReference type="OrthoDB" id="2223584at2"/>
<dbReference type="AlphaFoldDB" id="C0MBV8"/>
<gene>
    <name evidence="3" type="ordered locus">SEQ_1670</name>
</gene>
<evidence type="ECO:0000313" key="3">
    <source>
        <dbReference type="EMBL" id="CAW94705.1"/>
    </source>
</evidence>
<organism evidence="3 4">
    <name type="scientific">Streptococcus equi subsp. equi (strain 4047)</name>
    <dbReference type="NCBI Taxonomy" id="553482"/>
    <lineage>
        <taxon>Bacteria</taxon>
        <taxon>Bacillati</taxon>
        <taxon>Bacillota</taxon>
        <taxon>Bacilli</taxon>
        <taxon>Lactobacillales</taxon>
        <taxon>Streptococcaceae</taxon>
        <taxon>Streptococcus</taxon>
    </lineage>
</organism>
<dbReference type="Proteomes" id="UP000001365">
    <property type="component" value="Chromosome"/>
</dbReference>
<evidence type="ECO:0000313" key="4">
    <source>
        <dbReference type="Proteomes" id="UP000001365"/>
    </source>
</evidence>
<dbReference type="KEGG" id="seu:SEQ_1670"/>
<reference evidence="3 4" key="1">
    <citation type="journal article" date="2009" name="PLoS Pathog.">
        <title>Genomic evidence for the evolution of Streptococcus equi: host restriction, increased virulence, and genetic exchange with human pathogens.</title>
        <authorList>
            <person name="Holden M.T.G."/>
            <person name="Heather Z."/>
            <person name="Paillot R."/>
            <person name="Steward K.F."/>
            <person name="Webb K."/>
            <person name="Ainslie F."/>
            <person name="Jourdan T."/>
            <person name="Bason N.C."/>
            <person name="Holroyd N.E."/>
            <person name="Mungall K."/>
            <person name="Quail M.A."/>
            <person name="Sanders M."/>
            <person name="Simmonds M."/>
            <person name="Willey D."/>
            <person name="Brooks K."/>
            <person name="Aanensen D.M."/>
            <person name="Spratt B.G."/>
            <person name="Jolley K.A."/>
            <person name="Maiden M.C.J."/>
            <person name="Kehoe M."/>
            <person name="Chanter N."/>
            <person name="Bentley S.D."/>
            <person name="Robinson C."/>
            <person name="Maskell D.J."/>
            <person name="Parkhill J."/>
            <person name="Waller A.S."/>
        </authorList>
    </citation>
    <scope>NUCLEOTIDE SEQUENCE [LARGE SCALE GENOMIC DNA]</scope>
    <source>
        <strain evidence="3 4">4047</strain>
    </source>
</reference>
<dbReference type="EMBL" id="FM204883">
    <property type="protein sequence ID" value="CAW94705.1"/>
    <property type="molecule type" value="Genomic_DNA"/>
</dbReference>
<dbReference type="HOGENOM" id="CLU_1199211_0_0_9"/>
<keyword evidence="2" id="KW-0732">Signal</keyword>
<accession>C0MBV8</accession>
<feature type="chain" id="PRO_5002899307" evidence="2">
    <location>
        <begin position="27"/>
        <end position="266"/>
    </location>
</feature>